<organism evidence="2 3">
    <name type="scientific">Caerostris extrusa</name>
    <name type="common">Bark spider</name>
    <name type="synonym">Caerostris bankana</name>
    <dbReference type="NCBI Taxonomy" id="172846"/>
    <lineage>
        <taxon>Eukaryota</taxon>
        <taxon>Metazoa</taxon>
        <taxon>Ecdysozoa</taxon>
        <taxon>Arthropoda</taxon>
        <taxon>Chelicerata</taxon>
        <taxon>Arachnida</taxon>
        <taxon>Araneae</taxon>
        <taxon>Araneomorphae</taxon>
        <taxon>Entelegynae</taxon>
        <taxon>Araneoidea</taxon>
        <taxon>Araneidae</taxon>
        <taxon>Caerostris</taxon>
    </lineage>
</organism>
<name>A0AAV4YFF3_CAEEX</name>
<comment type="caution">
    <text evidence="2">The sequence shown here is derived from an EMBL/GenBank/DDBJ whole genome shotgun (WGS) entry which is preliminary data.</text>
</comment>
<dbReference type="AlphaFoldDB" id="A0AAV4YFF3"/>
<sequence>MVECLFKKGPGSEAVTRPAPWPDKPELENSARAPVTGRSGPHLRRWSQGRKEIIFLILASRIKDLSWAPSLKKSCPVHIMPALLIPSSSSIPRFM</sequence>
<dbReference type="Proteomes" id="UP001054945">
    <property type="component" value="Unassembled WGS sequence"/>
</dbReference>
<evidence type="ECO:0000313" key="3">
    <source>
        <dbReference type="Proteomes" id="UP001054945"/>
    </source>
</evidence>
<protein>
    <submittedName>
        <fullName evidence="2">Uncharacterized protein</fullName>
    </submittedName>
</protein>
<gene>
    <name evidence="2" type="ORF">CEXT_100041</name>
</gene>
<feature type="region of interest" description="Disordered" evidence="1">
    <location>
        <begin position="1"/>
        <end position="42"/>
    </location>
</feature>
<reference evidence="2 3" key="1">
    <citation type="submission" date="2021-06" db="EMBL/GenBank/DDBJ databases">
        <title>Caerostris extrusa draft genome.</title>
        <authorList>
            <person name="Kono N."/>
            <person name="Arakawa K."/>
        </authorList>
    </citation>
    <scope>NUCLEOTIDE SEQUENCE [LARGE SCALE GENOMIC DNA]</scope>
</reference>
<accession>A0AAV4YFF3</accession>
<evidence type="ECO:0000256" key="1">
    <source>
        <dbReference type="SAM" id="MobiDB-lite"/>
    </source>
</evidence>
<evidence type="ECO:0000313" key="2">
    <source>
        <dbReference type="EMBL" id="GIZ04990.1"/>
    </source>
</evidence>
<keyword evidence="3" id="KW-1185">Reference proteome</keyword>
<proteinExistence type="predicted"/>
<dbReference type="EMBL" id="BPLR01019186">
    <property type="protein sequence ID" value="GIZ04990.1"/>
    <property type="molecule type" value="Genomic_DNA"/>
</dbReference>